<protein>
    <submittedName>
        <fullName evidence="2">Uncharacterized protein</fullName>
    </submittedName>
</protein>
<comment type="caution">
    <text evidence="2">The sequence shown here is derived from an EMBL/GenBank/DDBJ whole genome shotgun (WGS) entry which is preliminary data.</text>
</comment>
<evidence type="ECO:0000313" key="3">
    <source>
        <dbReference type="Proteomes" id="UP000471293"/>
    </source>
</evidence>
<name>A0A6N9U2D7_STRHA</name>
<feature type="region of interest" description="Disordered" evidence="1">
    <location>
        <begin position="1"/>
        <end position="36"/>
    </location>
</feature>
<evidence type="ECO:0000313" key="2">
    <source>
        <dbReference type="EMBL" id="NEA16056.1"/>
    </source>
</evidence>
<reference evidence="2 3" key="1">
    <citation type="submission" date="2020-01" db="EMBL/GenBank/DDBJ databases">
        <title>Insect and environment-associated Actinomycetes.</title>
        <authorList>
            <person name="Currrie C."/>
            <person name="Chevrette M."/>
            <person name="Carlson C."/>
            <person name="Stubbendieck R."/>
            <person name="Wendt-Pienkowski E."/>
        </authorList>
    </citation>
    <scope>NUCLEOTIDE SEQUENCE [LARGE SCALE GENOMIC DNA]</scope>
    <source>
        <strain evidence="2 3">SID11342</strain>
    </source>
</reference>
<gene>
    <name evidence="2" type="ORF">G3I29_11075</name>
</gene>
<proteinExistence type="predicted"/>
<accession>A0A6N9U2D7</accession>
<dbReference type="Proteomes" id="UP000471293">
    <property type="component" value="Unassembled WGS sequence"/>
</dbReference>
<dbReference type="EMBL" id="JAAGLQ010000221">
    <property type="protein sequence ID" value="NEA16056.1"/>
    <property type="molecule type" value="Genomic_DNA"/>
</dbReference>
<evidence type="ECO:0000256" key="1">
    <source>
        <dbReference type="SAM" id="MobiDB-lite"/>
    </source>
</evidence>
<sequence>MQLDHVPGDPSSPPVYGPFMPGTGPLLSGTPDLVSTPEEKRAAANAIEGHIQSGTKKAGEWAKGETSAAVKALAAKDGDGWTTSRALKKAHTTWGDQVQNLMNRLEAEKAALRGAHTALRGTDLSTEGQIRQCSPFDDY</sequence>
<organism evidence="2 3">
    <name type="scientific">Streptomyces halstedii</name>
    <dbReference type="NCBI Taxonomy" id="1944"/>
    <lineage>
        <taxon>Bacteria</taxon>
        <taxon>Bacillati</taxon>
        <taxon>Actinomycetota</taxon>
        <taxon>Actinomycetes</taxon>
        <taxon>Kitasatosporales</taxon>
        <taxon>Streptomycetaceae</taxon>
        <taxon>Streptomyces</taxon>
    </lineage>
</organism>
<dbReference type="AlphaFoldDB" id="A0A6N9U2D7"/>